<dbReference type="GO" id="GO:0046677">
    <property type="term" value="P:response to antibiotic"/>
    <property type="evidence" value="ECO:0007669"/>
    <property type="project" value="UniProtKB-KW"/>
</dbReference>
<feature type="transmembrane region" description="Helical" evidence="9">
    <location>
        <begin position="165"/>
        <end position="184"/>
    </location>
</feature>
<dbReference type="OrthoDB" id="9776218at2"/>
<dbReference type="PANTHER" id="PTHR30294">
    <property type="entry name" value="MEMBRANE COMPONENT OF ABC TRANSPORTER YHHJ-RELATED"/>
    <property type="match status" value="1"/>
</dbReference>
<protein>
    <recommendedName>
        <fullName evidence="9">Transport permease protein</fullName>
    </recommendedName>
</protein>
<dbReference type="GO" id="GO:0140359">
    <property type="term" value="F:ABC-type transporter activity"/>
    <property type="evidence" value="ECO:0007669"/>
    <property type="project" value="InterPro"/>
</dbReference>
<reference evidence="11 12" key="1">
    <citation type="submission" date="2019-06" db="EMBL/GenBank/DDBJ databases">
        <title>Sequencing the genomes of 1000 actinobacteria strains.</title>
        <authorList>
            <person name="Klenk H.-P."/>
        </authorList>
    </citation>
    <scope>NUCLEOTIDE SEQUENCE [LARGE SCALE GENOMIC DNA]</scope>
    <source>
        <strain evidence="11 12">DSM 12362</strain>
    </source>
</reference>
<accession>A0A543KNZ5</accession>
<keyword evidence="3 9" id="KW-0813">Transport</keyword>
<dbReference type="InterPro" id="IPR013525">
    <property type="entry name" value="ABC2_TM"/>
</dbReference>
<dbReference type="PIRSF" id="PIRSF006648">
    <property type="entry name" value="DrrB"/>
    <property type="match status" value="1"/>
</dbReference>
<dbReference type="Proteomes" id="UP000315133">
    <property type="component" value="Unassembled WGS sequence"/>
</dbReference>
<feature type="transmembrane region" description="Helical" evidence="9">
    <location>
        <begin position="221"/>
        <end position="239"/>
    </location>
</feature>
<organism evidence="11 12">
    <name type="scientific">Ornithinimicrobium humiphilum</name>
    <dbReference type="NCBI Taxonomy" id="125288"/>
    <lineage>
        <taxon>Bacteria</taxon>
        <taxon>Bacillati</taxon>
        <taxon>Actinomycetota</taxon>
        <taxon>Actinomycetes</taxon>
        <taxon>Micrococcales</taxon>
        <taxon>Ornithinimicrobiaceae</taxon>
        <taxon>Ornithinimicrobium</taxon>
    </lineage>
</organism>
<dbReference type="EMBL" id="VFPU01000001">
    <property type="protein sequence ID" value="TQM96801.1"/>
    <property type="molecule type" value="Genomic_DNA"/>
</dbReference>
<dbReference type="InterPro" id="IPR047817">
    <property type="entry name" value="ABC2_TM_bact-type"/>
</dbReference>
<dbReference type="GO" id="GO:0043190">
    <property type="term" value="C:ATP-binding cassette (ABC) transporter complex"/>
    <property type="evidence" value="ECO:0007669"/>
    <property type="project" value="InterPro"/>
</dbReference>
<gene>
    <name evidence="11" type="ORF">FB476_1692</name>
</gene>
<name>A0A543KNZ5_9MICO</name>
<dbReference type="RefSeq" id="WP_141818369.1">
    <property type="nucleotide sequence ID" value="NZ_BAAAIL010000004.1"/>
</dbReference>
<keyword evidence="7 9" id="KW-0472">Membrane</keyword>
<evidence type="ECO:0000256" key="3">
    <source>
        <dbReference type="ARBA" id="ARBA00022448"/>
    </source>
</evidence>
<feature type="transmembrane region" description="Helical" evidence="9">
    <location>
        <begin position="60"/>
        <end position="78"/>
    </location>
</feature>
<feature type="transmembrane region" description="Helical" evidence="9">
    <location>
        <begin position="135"/>
        <end position="158"/>
    </location>
</feature>
<dbReference type="InterPro" id="IPR000412">
    <property type="entry name" value="ABC_2_transport"/>
</dbReference>
<dbReference type="PANTHER" id="PTHR30294:SF38">
    <property type="entry name" value="TRANSPORT PERMEASE PROTEIN"/>
    <property type="match status" value="1"/>
</dbReference>
<proteinExistence type="inferred from homology"/>
<comment type="subcellular location">
    <subcellularLocation>
        <location evidence="1 9">Cell membrane</location>
        <topology evidence="1 9">Multi-pass membrane protein</topology>
    </subcellularLocation>
</comment>
<evidence type="ECO:0000256" key="7">
    <source>
        <dbReference type="ARBA" id="ARBA00023136"/>
    </source>
</evidence>
<dbReference type="Pfam" id="PF01061">
    <property type="entry name" value="ABC2_membrane"/>
    <property type="match status" value="1"/>
</dbReference>
<evidence type="ECO:0000256" key="5">
    <source>
        <dbReference type="ARBA" id="ARBA00022692"/>
    </source>
</evidence>
<dbReference type="AlphaFoldDB" id="A0A543KNZ5"/>
<keyword evidence="12" id="KW-1185">Reference proteome</keyword>
<comment type="caution">
    <text evidence="11">The sequence shown here is derived from an EMBL/GenBank/DDBJ whole genome shotgun (WGS) entry which is preliminary data.</text>
</comment>
<feature type="transmembrane region" description="Helical" evidence="9">
    <location>
        <begin position="99"/>
        <end position="123"/>
    </location>
</feature>
<dbReference type="PROSITE" id="PS51012">
    <property type="entry name" value="ABC_TM2"/>
    <property type="match status" value="1"/>
</dbReference>
<keyword evidence="5 9" id="KW-0812">Transmembrane</keyword>
<evidence type="ECO:0000256" key="4">
    <source>
        <dbReference type="ARBA" id="ARBA00022475"/>
    </source>
</evidence>
<dbReference type="InterPro" id="IPR051449">
    <property type="entry name" value="ABC-2_transporter_component"/>
</dbReference>
<evidence type="ECO:0000313" key="11">
    <source>
        <dbReference type="EMBL" id="TQM96801.1"/>
    </source>
</evidence>
<sequence>MSSRLATVRRIAAQLRADPRTVAIVLVMPLVLVTLLYLVFLDVPVPPGGRSVFDRIGPVMLAVLPMLLMFIVTSVTMLRERRSGTLERLLTTPLSRWNLLASYGAVFGMLSVVQALLLGLLILGPLGVEIDGPPAVLLLVALLDGLVGVAFGLLASAFARTEFQAVQFMPVFIGPQLLLCGLFVPTDLMPDALGLIAACLPMTWAVDAVGDVLADSVGPGTVVDLGLLAALVLVFLFVASRSMPRQTR</sequence>
<keyword evidence="4 9" id="KW-1003">Cell membrane</keyword>
<evidence type="ECO:0000256" key="2">
    <source>
        <dbReference type="ARBA" id="ARBA00007783"/>
    </source>
</evidence>
<comment type="similarity">
    <text evidence="2 9">Belongs to the ABC-2 integral membrane protein family.</text>
</comment>
<keyword evidence="8" id="KW-0046">Antibiotic resistance</keyword>
<feature type="domain" description="ABC transmembrane type-2" evidence="10">
    <location>
        <begin position="20"/>
        <end position="246"/>
    </location>
</feature>
<evidence type="ECO:0000256" key="1">
    <source>
        <dbReference type="ARBA" id="ARBA00004651"/>
    </source>
</evidence>
<keyword evidence="6 9" id="KW-1133">Transmembrane helix</keyword>
<evidence type="ECO:0000256" key="8">
    <source>
        <dbReference type="ARBA" id="ARBA00023251"/>
    </source>
</evidence>
<feature type="transmembrane region" description="Helical" evidence="9">
    <location>
        <begin position="21"/>
        <end position="40"/>
    </location>
</feature>
<evidence type="ECO:0000256" key="6">
    <source>
        <dbReference type="ARBA" id="ARBA00022989"/>
    </source>
</evidence>
<evidence type="ECO:0000259" key="10">
    <source>
        <dbReference type="PROSITE" id="PS51012"/>
    </source>
</evidence>
<evidence type="ECO:0000256" key="9">
    <source>
        <dbReference type="RuleBase" id="RU361157"/>
    </source>
</evidence>
<evidence type="ECO:0000313" key="12">
    <source>
        <dbReference type="Proteomes" id="UP000315133"/>
    </source>
</evidence>